<evidence type="ECO:0000256" key="1">
    <source>
        <dbReference type="ARBA" id="ARBA00001942"/>
    </source>
</evidence>
<dbReference type="EMBL" id="FNBL01000013">
    <property type="protein sequence ID" value="SDG16296.1"/>
    <property type="molecule type" value="Genomic_DNA"/>
</dbReference>
<keyword evidence="3" id="KW-0500">Molybdenum</keyword>
<keyword evidence="4" id="KW-0479">Metal-binding</keyword>
<feature type="domain" description="Molybdopterin oxidoreductase" evidence="6">
    <location>
        <begin position="50"/>
        <end position="513"/>
    </location>
</feature>
<dbReference type="GO" id="GO:0009061">
    <property type="term" value="P:anaerobic respiration"/>
    <property type="evidence" value="ECO:0007669"/>
    <property type="project" value="TreeGrafter"/>
</dbReference>
<dbReference type="InterPro" id="IPR009010">
    <property type="entry name" value="Asp_de-COase-like_dom_sf"/>
</dbReference>
<comment type="similarity">
    <text evidence="2">Belongs to the prokaryotic molybdopterin-containing oxidoreductase family.</text>
</comment>
<dbReference type="InterPro" id="IPR050612">
    <property type="entry name" value="Prok_Mopterin_Oxidored"/>
</dbReference>
<organism evidence="9 10">
    <name type="scientific">Celeribacter baekdonensis</name>
    <dbReference type="NCBI Taxonomy" id="875171"/>
    <lineage>
        <taxon>Bacteria</taxon>
        <taxon>Pseudomonadati</taxon>
        <taxon>Pseudomonadota</taxon>
        <taxon>Alphaproteobacteria</taxon>
        <taxon>Rhodobacterales</taxon>
        <taxon>Roseobacteraceae</taxon>
        <taxon>Celeribacter</taxon>
    </lineage>
</organism>
<reference evidence="9 10" key="1">
    <citation type="submission" date="2016-10" db="EMBL/GenBank/DDBJ databases">
        <authorList>
            <person name="de Groot N.N."/>
        </authorList>
    </citation>
    <scope>NUCLEOTIDE SEQUENCE [LARGE SCALE GENOMIC DNA]</scope>
    <source>
        <strain evidence="9 10">DSM 27375</strain>
    </source>
</reference>
<dbReference type="Gene3D" id="3.90.55.10">
    <property type="entry name" value="Dimethylsulfoxide Reductase, domain 3"/>
    <property type="match status" value="1"/>
</dbReference>
<dbReference type="SUPFAM" id="SSF50692">
    <property type="entry name" value="ADC-like"/>
    <property type="match status" value="1"/>
</dbReference>
<keyword evidence="5" id="KW-0560">Oxidoreductase</keyword>
<evidence type="ECO:0000256" key="3">
    <source>
        <dbReference type="ARBA" id="ARBA00022505"/>
    </source>
</evidence>
<evidence type="ECO:0000256" key="4">
    <source>
        <dbReference type="ARBA" id="ARBA00022723"/>
    </source>
</evidence>
<dbReference type="InterPro" id="IPR041460">
    <property type="entry name" value="Molybdopterin_N"/>
</dbReference>
<dbReference type="Gene3D" id="3.40.50.740">
    <property type="match status" value="1"/>
</dbReference>
<evidence type="ECO:0000313" key="9">
    <source>
        <dbReference type="EMBL" id="SDG16296.1"/>
    </source>
</evidence>
<dbReference type="GO" id="GO:0030151">
    <property type="term" value="F:molybdenum ion binding"/>
    <property type="evidence" value="ECO:0007669"/>
    <property type="project" value="TreeGrafter"/>
</dbReference>
<dbReference type="GO" id="GO:0016491">
    <property type="term" value="F:oxidoreductase activity"/>
    <property type="evidence" value="ECO:0007669"/>
    <property type="project" value="UniProtKB-KW"/>
</dbReference>
<dbReference type="InterPro" id="IPR006657">
    <property type="entry name" value="MoPterin_dinucl-bd_dom"/>
</dbReference>
<dbReference type="Proteomes" id="UP000182284">
    <property type="component" value="Unassembled WGS sequence"/>
</dbReference>
<evidence type="ECO:0000256" key="2">
    <source>
        <dbReference type="ARBA" id="ARBA00010312"/>
    </source>
</evidence>
<evidence type="ECO:0000256" key="5">
    <source>
        <dbReference type="ARBA" id="ARBA00023002"/>
    </source>
</evidence>
<sequence length="777" mass="84442">MTKDLRPHSAHWGTFRACYDGTLKVTPFELDPEPSEILENLTAAPRNPARLDRPLVRRGWLENGPGPDDRRGRDDYVEMGWDEALDLAARELRRLGAGPDLPKSGPLPGAHVFGGSYGWSSAGRFHHAQSQVHRFLNSAFGGYVAHVDTYSSAAGAVILDLVWGNTLKMSRQTPFWQEIAEETELLVAFGGLPLRNLAASPGGNSQHIAGPSLRQAADRGCEFVSISPIFDDFEALPQVTRLAPRPGTDVALMLGMAYVLHDEGLADRAYLDRYTTGYATFADYLTGASDGQPKTPAWAAAICDVPAEQIAEIARLATRKRTHIAVSYALQRARHGEQPVWMGLVLAAMLGQYPLRGAGFSYSLGSIGNTGKPPLAVPLPTLPQGTNRVGDYIPVARISELLLNPKGTYQYKLETRRYADIRLVYWAGGNPFHHHQDLSRLRQAFARPDTIIVHDSVGTATTRHADIIFPATISLERDDIGAAGNDPFLVPMPQLVPPLDGARDDYDIFAALAVRLGVADHYTEGRSSADWQRDLYERTREALETRGDTPPSFDNFLAGDVLPLPVSDSPSRIAQFHADPEGAPLDTPSGRIEIFSQRIADAGFAGHPVWIDHDEWLGSDRAKAHPFQLVANQPRGRLHSQLDFGKASMARKVDGREVLRLHPEDASALGAKAGDILRVWNERGGFLAVAQPDTALRRHVVQIPTGAWYAPVDLPGAGLTCVNGNPNIVTSDAGSSAIGQGCAGQLTLVSVEVWAGDVPPAVSHHEILPKSIRNLQT</sequence>
<dbReference type="OrthoDB" id="9759518at2"/>
<dbReference type="RefSeq" id="WP_074646464.1">
    <property type="nucleotide sequence ID" value="NZ_FNBL01000013.1"/>
</dbReference>
<dbReference type="Pfam" id="PF00384">
    <property type="entry name" value="Molybdopterin"/>
    <property type="match status" value="1"/>
</dbReference>
<dbReference type="PANTHER" id="PTHR43742">
    <property type="entry name" value="TRIMETHYLAMINE-N-OXIDE REDUCTASE"/>
    <property type="match status" value="1"/>
</dbReference>
<feature type="domain" description="Molybdopterin oxidoreductase N-terminal" evidence="8">
    <location>
        <begin position="8"/>
        <end position="43"/>
    </location>
</feature>
<accession>A0A1G7RZV4</accession>
<feature type="domain" description="Molybdopterin dinucleotide-binding" evidence="7">
    <location>
        <begin position="627"/>
        <end position="739"/>
    </location>
</feature>
<name>A0A1G7RZV4_9RHOB</name>
<dbReference type="GO" id="GO:0043546">
    <property type="term" value="F:molybdopterin cofactor binding"/>
    <property type="evidence" value="ECO:0007669"/>
    <property type="project" value="InterPro"/>
</dbReference>
<dbReference type="Pfam" id="PF18364">
    <property type="entry name" value="Molybdopterin_N"/>
    <property type="match status" value="1"/>
</dbReference>
<gene>
    <name evidence="9" type="ORF">SAMN04488117_11327</name>
</gene>
<evidence type="ECO:0000259" key="6">
    <source>
        <dbReference type="Pfam" id="PF00384"/>
    </source>
</evidence>
<protein>
    <submittedName>
        <fullName evidence="9">Biotin/methionine sulfoxide reductase</fullName>
    </submittedName>
</protein>
<dbReference type="Gene3D" id="2.40.40.20">
    <property type="match status" value="1"/>
</dbReference>
<dbReference type="Pfam" id="PF01568">
    <property type="entry name" value="Molydop_binding"/>
    <property type="match status" value="1"/>
</dbReference>
<dbReference type="GO" id="GO:0009055">
    <property type="term" value="F:electron transfer activity"/>
    <property type="evidence" value="ECO:0007669"/>
    <property type="project" value="TreeGrafter"/>
</dbReference>
<dbReference type="Gene3D" id="3.40.228.10">
    <property type="entry name" value="Dimethylsulfoxide Reductase, domain 2"/>
    <property type="match status" value="1"/>
</dbReference>
<evidence type="ECO:0000259" key="7">
    <source>
        <dbReference type="Pfam" id="PF01568"/>
    </source>
</evidence>
<evidence type="ECO:0000259" key="8">
    <source>
        <dbReference type="Pfam" id="PF18364"/>
    </source>
</evidence>
<dbReference type="SUPFAM" id="SSF53706">
    <property type="entry name" value="Formate dehydrogenase/DMSO reductase, domains 1-3"/>
    <property type="match status" value="1"/>
</dbReference>
<dbReference type="AlphaFoldDB" id="A0A1G7RZV4"/>
<dbReference type="PANTHER" id="PTHR43742:SF10">
    <property type="entry name" value="TRIMETHYLAMINE-N-OXIDE REDUCTASE 2"/>
    <property type="match status" value="1"/>
</dbReference>
<proteinExistence type="inferred from homology"/>
<dbReference type="GO" id="GO:0030288">
    <property type="term" value="C:outer membrane-bounded periplasmic space"/>
    <property type="evidence" value="ECO:0007669"/>
    <property type="project" value="TreeGrafter"/>
</dbReference>
<comment type="cofactor">
    <cofactor evidence="1">
        <name>Mo-bis(molybdopterin guanine dinucleotide)</name>
        <dbReference type="ChEBI" id="CHEBI:60539"/>
    </cofactor>
</comment>
<dbReference type="InterPro" id="IPR006656">
    <property type="entry name" value="Mopterin_OxRdtase"/>
</dbReference>
<evidence type="ECO:0000313" key="10">
    <source>
        <dbReference type="Proteomes" id="UP000182284"/>
    </source>
</evidence>